<dbReference type="EMBL" id="CAJVPZ010075272">
    <property type="protein sequence ID" value="CAG8803753.1"/>
    <property type="molecule type" value="Genomic_DNA"/>
</dbReference>
<keyword evidence="2" id="KW-1185">Reference proteome</keyword>
<evidence type="ECO:0000313" key="1">
    <source>
        <dbReference type="EMBL" id="CAG8803753.1"/>
    </source>
</evidence>
<proteinExistence type="predicted"/>
<reference evidence="1" key="1">
    <citation type="submission" date="2021-06" db="EMBL/GenBank/DDBJ databases">
        <authorList>
            <person name="Kallberg Y."/>
            <person name="Tangrot J."/>
            <person name="Rosling A."/>
        </authorList>
    </citation>
    <scope>NUCLEOTIDE SEQUENCE</scope>
    <source>
        <strain evidence="1">IN212</strain>
    </source>
</reference>
<name>A0A9N9K2F4_9GLOM</name>
<dbReference type="AlphaFoldDB" id="A0A9N9K2F4"/>
<sequence>VGRISSSEAEAEGDGEFADCNIMKFKRELKLSKSFLVLSPIYAEKIFLRLN</sequence>
<evidence type="ECO:0000313" key="2">
    <source>
        <dbReference type="Proteomes" id="UP000789396"/>
    </source>
</evidence>
<feature type="non-terminal residue" evidence="1">
    <location>
        <position position="1"/>
    </location>
</feature>
<gene>
    <name evidence="1" type="ORF">RFULGI_LOCUS18007</name>
</gene>
<organism evidence="1 2">
    <name type="scientific">Racocetra fulgida</name>
    <dbReference type="NCBI Taxonomy" id="60492"/>
    <lineage>
        <taxon>Eukaryota</taxon>
        <taxon>Fungi</taxon>
        <taxon>Fungi incertae sedis</taxon>
        <taxon>Mucoromycota</taxon>
        <taxon>Glomeromycotina</taxon>
        <taxon>Glomeromycetes</taxon>
        <taxon>Diversisporales</taxon>
        <taxon>Gigasporaceae</taxon>
        <taxon>Racocetra</taxon>
    </lineage>
</organism>
<protein>
    <submittedName>
        <fullName evidence="1">5955_t:CDS:1</fullName>
    </submittedName>
</protein>
<dbReference type="Proteomes" id="UP000789396">
    <property type="component" value="Unassembled WGS sequence"/>
</dbReference>
<comment type="caution">
    <text evidence="1">The sequence shown here is derived from an EMBL/GenBank/DDBJ whole genome shotgun (WGS) entry which is preliminary data.</text>
</comment>
<accession>A0A9N9K2F4</accession>